<gene>
    <name evidence="1" type="ORF">F5148DRAFT_1149420</name>
</gene>
<evidence type="ECO:0000313" key="2">
    <source>
        <dbReference type="Proteomes" id="UP001207468"/>
    </source>
</evidence>
<keyword evidence="2" id="KW-1185">Reference proteome</keyword>
<sequence>MLAGMLNVLSCLVVLPSIGHVVVVAAAVDAKVVAVARARVVVREGGSAWGGLRRGGVCCLVVAVVRSSPLQVAAADVGGDACGSKMAVGRYEMAAWLGSRGMGGKHEFIGISIGVIAETDGGGDNGGCSSIGAEMTNGKGVTKAATVMMVGEAGAVTMVDKVKTVVVTPRAQELEGQRQGGVEAAVDMAEEAGACTDAGMDVTGSDMAAVGKMGSMMAGGMKAKATGGGA</sequence>
<proteinExistence type="predicted"/>
<dbReference type="EMBL" id="JAGFNK010000107">
    <property type="protein sequence ID" value="KAI9507920.1"/>
    <property type="molecule type" value="Genomic_DNA"/>
</dbReference>
<name>A0ACC0U894_9AGAM</name>
<comment type="caution">
    <text evidence="1">The sequence shown here is derived from an EMBL/GenBank/DDBJ whole genome shotgun (WGS) entry which is preliminary data.</text>
</comment>
<evidence type="ECO:0000313" key="1">
    <source>
        <dbReference type="EMBL" id="KAI9507920.1"/>
    </source>
</evidence>
<accession>A0ACC0U894</accession>
<organism evidence="1 2">
    <name type="scientific">Russula earlei</name>
    <dbReference type="NCBI Taxonomy" id="71964"/>
    <lineage>
        <taxon>Eukaryota</taxon>
        <taxon>Fungi</taxon>
        <taxon>Dikarya</taxon>
        <taxon>Basidiomycota</taxon>
        <taxon>Agaricomycotina</taxon>
        <taxon>Agaricomycetes</taxon>
        <taxon>Russulales</taxon>
        <taxon>Russulaceae</taxon>
        <taxon>Russula</taxon>
    </lineage>
</organism>
<protein>
    <submittedName>
        <fullName evidence="1">Uncharacterized protein</fullName>
    </submittedName>
</protein>
<reference evidence="1" key="1">
    <citation type="submission" date="2021-03" db="EMBL/GenBank/DDBJ databases">
        <title>Evolutionary priming and transition to the ectomycorrhizal habit in an iconic lineage of mushroom-forming fungi: is preadaptation a requirement?</title>
        <authorList>
            <consortium name="DOE Joint Genome Institute"/>
            <person name="Looney B.P."/>
            <person name="Miyauchi S."/>
            <person name="Morin E."/>
            <person name="Drula E."/>
            <person name="Courty P.E."/>
            <person name="Chicoki N."/>
            <person name="Fauchery L."/>
            <person name="Kohler A."/>
            <person name="Kuo A."/>
            <person name="LaButti K."/>
            <person name="Pangilinan J."/>
            <person name="Lipzen A."/>
            <person name="Riley R."/>
            <person name="Andreopoulos W."/>
            <person name="He G."/>
            <person name="Johnson J."/>
            <person name="Barry K.W."/>
            <person name="Grigoriev I.V."/>
            <person name="Nagy L."/>
            <person name="Hibbett D."/>
            <person name="Henrissat B."/>
            <person name="Matheny P.B."/>
            <person name="Labbe J."/>
            <person name="Martin A.F."/>
        </authorList>
    </citation>
    <scope>NUCLEOTIDE SEQUENCE</scope>
    <source>
        <strain evidence="1">BPL698</strain>
    </source>
</reference>
<dbReference type="Proteomes" id="UP001207468">
    <property type="component" value="Unassembled WGS sequence"/>
</dbReference>